<dbReference type="RefSeq" id="WP_090900597.1">
    <property type="nucleotide sequence ID" value="NZ_CZPZ01000032.1"/>
</dbReference>
<evidence type="ECO:0000256" key="1">
    <source>
        <dbReference type="ARBA" id="ARBA00004613"/>
    </source>
</evidence>
<dbReference type="Proteomes" id="UP000198736">
    <property type="component" value="Unassembled WGS sequence"/>
</dbReference>
<evidence type="ECO:0000256" key="5">
    <source>
        <dbReference type="SAM" id="SignalP"/>
    </source>
</evidence>
<keyword evidence="6" id="KW-0575">Peroxidase</keyword>
<keyword evidence="2" id="KW-0964">Secreted</keyword>
<keyword evidence="7" id="KW-1185">Reference proteome</keyword>
<evidence type="ECO:0000256" key="3">
    <source>
        <dbReference type="ARBA" id="ARBA00023180"/>
    </source>
</evidence>
<organism evidence="6 7">
    <name type="scientific">Candidatus Nitrospira nitrificans</name>
    <dbReference type="NCBI Taxonomy" id="1742973"/>
    <lineage>
        <taxon>Bacteria</taxon>
        <taxon>Pseudomonadati</taxon>
        <taxon>Nitrospirota</taxon>
        <taxon>Nitrospiria</taxon>
        <taxon>Nitrospirales</taxon>
        <taxon>Nitrospiraceae</taxon>
        <taxon>Nitrospira</taxon>
    </lineage>
</organism>
<accession>A0A0S4LRQ1</accession>
<proteinExistence type="predicted"/>
<dbReference type="SUPFAM" id="SSF48113">
    <property type="entry name" value="Heme-dependent peroxidases"/>
    <property type="match status" value="1"/>
</dbReference>
<dbReference type="GO" id="GO:0005576">
    <property type="term" value="C:extracellular region"/>
    <property type="evidence" value="ECO:0007669"/>
    <property type="project" value="UniProtKB-SubCell"/>
</dbReference>
<keyword evidence="3" id="KW-0325">Glycoprotein</keyword>
<dbReference type="InterPro" id="IPR037120">
    <property type="entry name" value="Haem_peroxidase_sf_animal"/>
</dbReference>
<feature type="signal peptide" evidence="5">
    <location>
        <begin position="1"/>
        <end position="25"/>
    </location>
</feature>
<keyword evidence="6" id="KW-0560">Oxidoreductase</keyword>
<dbReference type="EMBL" id="CZPZ01000032">
    <property type="protein sequence ID" value="CUS38598.1"/>
    <property type="molecule type" value="Genomic_DNA"/>
</dbReference>
<evidence type="ECO:0000313" key="7">
    <source>
        <dbReference type="Proteomes" id="UP000198736"/>
    </source>
</evidence>
<dbReference type="OrthoDB" id="105077at2"/>
<protein>
    <submittedName>
        <fullName evidence="6">Myeloperoxidase, thyroid peroxidase, cyclooxygenase catalytic domain</fullName>
    </submittedName>
</protein>
<dbReference type="InterPro" id="IPR019791">
    <property type="entry name" value="Haem_peroxidase_animal"/>
</dbReference>
<dbReference type="PANTHER" id="PTHR11475">
    <property type="entry name" value="OXIDASE/PEROXIDASE"/>
    <property type="match status" value="1"/>
</dbReference>
<feature type="chain" id="PRO_5006624219" evidence="5">
    <location>
        <begin position="26"/>
        <end position="524"/>
    </location>
</feature>
<feature type="region of interest" description="Disordered" evidence="4">
    <location>
        <begin position="25"/>
        <end position="44"/>
    </location>
</feature>
<reference evidence="7" key="1">
    <citation type="submission" date="2015-10" db="EMBL/GenBank/DDBJ databases">
        <authorList>
            <person name="Luecker S."/>
            <person name="Luecker S."/>
        </authorList>
    </citation>
    <scope>NUCLEOTIDE SEQUENCE [LARGE SCALE GENOMIC DNA]</scope>
</reference>
<dbReference type="InterPro" id="IPR010255">
    <property type="entry name" value="Haem_peroxidase_sf"/>
</dbReference>
<dbReference type="PROSITE" id="PS51257">
    <property type="entry name" value="PROKAR_LIPOPROTEIN"/>
    <property type="match status" value="1"/>
</dbReference>
<dbReference type="PROSITE" id="PS50292">
    <property type="entry name" value="PEROXIDASE_3"/>
    <property type="match status" value="1"/>
</dbReference>
<dbReference type="GO" id="GO:0006979">
    <property type="term" value="P:response to oxidative stress"/>
    <property type="evidence" value="ECO:0007669"/>
    <property type="project" value="InterPro"/>
</dbReference>
<dbReference type="CDD" id="cd09819">
    <property type="entry name" value="An_peroxidase_bacterial_1"/>
    <property type="match status" value="1"/>
</dbReference>
<dbReference type="Pfam" id="PF03098">
    <property type="entry name" value="An_peroxidase"/>
    <property type="match status" value="1"/>
</dbReference>
<dbReference type="Gene3D" id="1.10.640.10">
    <property type="entry name" value="Haem peroxidase domain superfamily, animal type"/>
    <property type="match status" value="1"/>
</dbReference>
<dbReference type="PANTHER" id="PTHR11475:SF4">
    <property type="entry name" value="CHORION PEROXIDASE"/>
    <property type="match status" value="1"/>
</dbReference>
<dbReference type="GO" id="GO:0020037">
    <property type="term" value="F:heme binding"/>
    <property type="evidence" value="ECO:0007669"/>
    <property type="project" value="InterPro"/>
</dbReference>
<evidence type="ECO:0000313" key="6">
    <source>
        <dbReference type="EMBL" id="CUS38598.1"/>
    </source>
</evidence>
<comment type="subcellular location">
    <subcellularLocation>
        <location evidence="1">Secreted</location>
    </subcellularLocation>
</comment>
<name>A0A0S4LRQ1_9BACT</name>
<dbReference type="AlphaFoldDB" id="A0A0S4LRQ1"/>
<gene>
    <name evidence="6" type="ORF">COMA2_50157</name>
</gene>
<keyword evidence="5" id="KW-0732">Signal</keyword>
<sequence length="524" mass="57471">MRVQTIGFIVLGLAGLLSCSAEQTAETNIPPGTPPSGPAVSGNVFSRMFPELPPFAPPTDAAREQANQLGARGGLLDARDGQANAINPDNPNMTAGVTFFGQFVGHDVVRLQKESLLEQTDARQTTNFRTAALDLDSLYGEGPDRSPDLYETTSGDIKFRVEVIPGSEQVSRKGAVRFDLPRDPNKRAIIADSRNDENVIISQFHLAMLKFHNAVVDRLRADPAHAGRSGRERFNEARRLVTWHYQRIILHEFLPLTIGQDRVDEIVRNGPRFYRVDDPTQDSLFRNSKGDPLIPVEFAAAAYRHGHSQVRPSYRINFGPDGGPSVALSIFNASADPNDPDPNDLRGGKRAPRRFVDWQNFFTFDTNNVLRNKRIDTKLSSRLMQLPGPSAPGMPSDGIQSLAARNLMRHVSFGIPSGQAIARVMGVPVLTAEQLSELAPFNMDRNTPLWYYILKEAEVLENGLRLGPVGGRIVGEVLIGLLKADKDPCPVVEKNCKPTLPSANPGDFEITDLLNVAGVVPPLN</sequence>
<dbReference type="STRING" id="1742973.COMA2_50157"/>
<dbReference type="GO" id="GO:0004601">
    <property type="term" value="F:peroxidase activity"/>
    <property type="evidence" value="ECO:0007669"/>
    <property type="project" value="UniProtKB-KW"/>
</dbReference>
<evidence type="ECO:0000256" key="2">
    <source>
        <dbReference type="ARBA" id="ARBA00022525"/>
    </source>
</evidence>
<evidence type="ECO:0000256" key="4">
    <source>
        <dbReference type="SAM" id="MobiDB-lite"/>
    </source>
</evidence>